<organism evidence="7">
    <name type="scientific">Pectobacterium carotovorum</name>
    <name type="common">Erwinia carotovora</name>
    <dbReference type="NCBI Taxonomy" id="554"/>
    <lineage>
        <taxon>Bacteria</taxon>
        <taxon>Pseudomonadati</taxon>
        <taxon>Pseudomonadota</taxon>
        <taxon>Gammaproteobacteria</taxon>
        <taxon>Enterobacterales</taxon>
        <taxon>Pectobacteriaceae</taxon>
        <taxon>Pectobacterium</taxon>
    </lineage>
</organism>
<geneLocation type="plasmid" evidence="7">
    <name>Drgb3</name>
</geneLocation>
<dbReference type="Pfam" id="PF00419">
    <property type="entry name" value="Fimbrial"/>
    <property type="match status" value="1"/>
</dbReference>
<dbReference type="GO" id="GO:0043709">
    <property type="term" value="P:cell adhesion involved in single-species biofilm formation"/>
    <property type="evidence" value="ECO:0007669"/>
    <property type="project" value="TreeGrafter"/>
</dbReference>
<proteinExistence type="inferred from homology"/>
<name>A0A0N9NDH5_PECCA</name>
<keyword evidence="3 5" id="KW-0732">Signal</keyword>
<sequence>MAQSISRVLVIMMTSTLYTLPAWAADSAVVNFSAQISDGTCDIQLSQSALQFGIYKTVDFQTRTTVAIIPLVATVTCSGATTPRLTVTGTTPYTSGAIFRDADSVTSGAGFMVRRDTGDIDLGNFYNESSAINNSVSVPLPPVSTAGGPQNEPFLLGLVRAGSETVTPGAIKATLTFNVSFD</sequence>
<reference evidence="7" key="2">
    <citation type="submission" date="2015-07" db="EMBL/GenBank/DDBJ databases">
        <authorList>
            <person name="Welte C."/>
            <person name="de Graaf R."/>
            <person name="van den Bosch T.J.M."/>
            <person name="Op den Camp H."/>
            <person name="van Dam N."/>
            <person name="Jetten M."/>
        </authorList>
    </citation>
    <scope>NUCLEOTIDE SEQUENCE</scope>
    <source>
        <plasmid evidence="7">Drgb3</plasmid>
    </source>
</reference>
<evidence type="ECO:0000256" key="2">
    <source>
        <dbReference type="ARBA" id="ARBA00006671"/>
    </source>
</evidence>
<accession>A0A0N9NDH5</accession>
<dbReference type="EMBL" id="KT351734">
    <property type="protein sequence ID" value="ALG88657.1"/>
    <property type="molecule type" value="Genomic_DNA"/>
</dbReference>
<dbReference type="SUPFAM" id="SSF49401">
    <property type="entry name" value="Bacterial adhesins"/>
    <property type="match status" value="1"/>
</dbReference>
<dbReference type="PANTHER" id="PTHR33420">
    <property type="entry name" value="FIMBRIAL SUBUNIT ELFA-RELATED"/>
    <property type="match status" value="1"/>
</dbReference>
<reference evidence="7" key="1">
    <citation type="journal article" date="2015" name="Environ. Microbiol.">
        <title>Plasmids from the gut microbiome of cabbage root fly larvae encode SaxA that catalyses the conversion of the plant toxin 2-phenylethyl isothiocyanate.</title>
        <authorList>
            <person name="Welte C.U."/>
            <person name="de Graaf R.M."/>
            <person name="van den Bosch T.J."/>
            <person name="Op den Camp H.J."/>
            <person name="van Dam N.M."/>
            <person name="Jetten M.S."/>
        </authorList>
    </citation>
    <scope>NUCLEOTIDE SEQUENCE</scope>
    <source>
        <plasmid evidence="7">Drgb3</plasmid>
    </source>
</reference>
<dbReference type="InterPro" id="IPR036937">
    <property type="entry name" value="Adhesion_dom_fimbrial_sf"/>
</dbReference>
<dbReference type="InterPro" id="IPR000259">
    <property type="entry name" value="Adhesion_dom_fimbrial"/>
</dbReference>
<dbReference type="RefSeq" id="WP_181375152.1">
    <property type="nucleotide sequence ID" value="NZ_KT351734.1"/>
</dbReference>
<evidence type="ECO:0000256" key="3">
    <source>
        <dbReference type="ARBA" id="ARBA00022729"/>
    </source>
</evidence>
<feature type="chain" id="PRO_5006037988" evidence="5">
    <location>
        <begin position="25"/>
        <end position="182"/>
    </location>
</feature>
<evidence type="ECO:0000256" key="4">
    <source>
        <dbReference type="ARBA" id="ARBA00023263"/>
    </source>
</evidence>
<comment type="similarity">
    <text evidence="2">Belongs to the fimbrial protein family.</text>
</comment>
<dbReference type="AlphaFoldDB" id="A0A0N9NDH5"/>
<evidence type="ECO:0000259" key="6">
    <source>
        <dbReference type="Pfam" id="PF00419"/>
    </source>
</evidence>
<dbReference type="InterPro" id="IPR050263">
    <property type="entry name" value="Bact_Fimbrial_Adh_Pro"/>
</dbReference>
<evidence type="ECO:0000256" key="5">
    <source>
        <dbReference type="SAM" id="SignalP"/>
    </source>
</evidence>
<dbReference type="PANTHER" id="PTHR33420:SF3">
    <property type="entry name" value="FIMBRIAL SUBUNIT ELFA"/>
    <property type="match status" value="1"/>
</dbReference>
<feature type="signal peptide" evidence="5">
    <location>
        <begin position="1"/>
        <end position="24"/>
    </location>
</feature>
<keyword evidence="7" id="KW-0614">Plasmid</keyword>
<evidence type="ECO:0000313" key="7">
    <source>
        <dbReference type="EMBL" id="ALG88657.1"/>
    </source>
</evidence>
<protein>
    <submittedName>
        <fullName evidence="7">P pilus assembly protein, pilin FimA</fullName>
    </submittedName>
</protein>
<feature type="domain" description="Fimbrial-type adhesion" evidence="6">
    <location>
        <begin position="31"/>
        <end position="182"/>
    </location>
</feature>
<evidence type="ECO:0000256" key="1">
    <source>
        <dbReference type="ARBA" id="ARBA00004561"/>
    </source>
</evidence>
<dbReference type="Gene3D" id="2.60.40.1090">
    <property type="entry name" value="Fimbrial-type adhesion domain"/>
    <property type="match status" value="1"/>
</dbReference>
<dbReference type="GO" id="GO:0009289">
    <property type="term" value="C:pilus"/>
    <property type="evidence" value="ECO:0007669"/>
    <property type="project" value="UniProtKB-SubCell"/>
</dbReference>
<dbReference type="InterPro" id="IPR008966">
    <property type="entry name" value="Adhesion_dom_sf"/>
</dbReference>
<comment type="subcellular location">
    <subcellularLocation>
        <location evidence="1">Fimbrium</location>
    </subcellularLocation>
</comment>
<keyword evidence="4" id="KW-0281">Fimbrium</keyword>